<dbReference type="InterPro" id="IPR047114">
    <property type="entry name" value="YciF"/>
</dbReference>
<evidence type="ECO:0000313" key="1">
    <source>
        <dbReference type="EMBL" id="QDV23002.1"/>
    </source>
</evidence>
<dbReference type="SUPFAM" id="SSF47240">
    <property type="entry name" value="Ferritin-like"/>
    <property type="match status" value="1"/>
</dbReference>
<dbReference type="Pfam" id="PF05974">
    <property type="entry name" value="DUF892"/>
    <property type="match status" value="1"/>
</dbReference>
<reference evidence="1 2" key="1">
    <citation type="submission" date="2019-02" db="EMBL/GenBank/DDBJ databases">
        <title>Deep-cultivation of Planctomycetes and their phenomic and genomic characterization uncovers novel biology.</title>
        <authorList>
            <person name="Wiegand S."/>
            <person name="Jogler M."/>
            <person name="Boedeker C."/>
            <person name="Pinto D."/>
            <person name="Vollmers J."/>
            <person name="Rivas-Marin E."/>
            <person name="Kohn T."/>
            <person name="Peeters S.H."/>
            <person name="Heuer A."/>
            <person name="Rast P."/>
            <person name="Oberbeckmann S."/>
            <person name="Bunk B."/>
            <person name="Jeske O."/>
            <person name="Meyerdierks A."/>
            <person name="Storesund J.E."/>
            <person name="Kallscheuer N."/>
            <person name="Luecker S."/>
            <person name="Lage O.M."/>
            <person name="Pohl T."/>
            <person name="Merkel B.J."/>
            <person name="Hornburger P."/>
            <person name="Mueller R.-W."/>
            <person name="Bruemmer F."/>
            <person name="Labrenz M."/>
            <person name="Spormann A.M."/>
            <person name="Op den Camp H."/>
            <person name="Overmann J."/>
            <person name="Amann R."/>
            <person name="Jetten M.S.M."/>
            <person name="Mascher T."/>
            <person name="Medema M.H."/>
            <person name="Devos D.P."/>
            <person name="Kaster A.-K."/>
            <person name="Ovreas L."/>
            <person name="Rohde M."/>
            <person name="Galperin M.Y."/>
            <person name="Jogler C."/>
        </authorList>
    </citation>
    <scope>NUCLEOTIDE SEQUENCE [LARGE SCALE GENOMIC DNA]</scope>
    <source>
        <strain evidence="1 2">Q31a</strain>
    </source>
</reference>
<dbReference type="PANTHER" id="PTHR30565:SF9">
    <property type="entry name" value="PROTEIN YCIF"/>
    <property type="match status" value="1"/>
</dbReference>
<dbReference type="PANTHER" id="PTHR30565">
    <property type="entry name" value="PROTEIN YCIF"/>
    <property type="match status" value="1"/>
</dbReference>
<accession>A0A518G329</accession>
<dbReference type="RefSeq" id="WP_145075436.1">
    <property type="nucleotide sequence ID" value="NZ_CP036298.1"/>
</dbReference>
<dbReference type="InterPro" id="IPR009078">
    <property type="entry name" value="Ferritin-like_SF"/>
</dbReference>
<gene>
    <name evidence="1" type="ORF">Q31a_12950</name>
</gene>
<keyword evidence="2" id="KW-1185">Reference proteome</keyword>
<proteinExistence type="predicted"/>
<dbReference type="Proteomes" id="UP000318017">
    <property type="component" value="Chromosome"/>
</dbReference>
<organism evidence="1 2">
    <name type="scientific">Aureliella helgolandensis</name>
    <dbReference type="NCBI Taxonomy" id="2527968"/>
    <lineage>
        <taxon>Bacteria</taxon>
        <taxon>Pseudomonadati</taxon>
        <taxon>Planctomycetota</taxon>
        <taxon>Planctomycetia</taxon>
        <taxon>Pirellulales</taxon>
        <taxon>Pirellulaceae</taxon>
        <taxon>Aureliella</taxon>
    </lineage>
</organism>
<sequence length="166" mass="18545">MKFDSLEKLYVHELKDLFSAEHQFLAALPELKARATDEDLSKVLMGQMQETRVRIGRIESVFSSLDFEPGGHRCTAMEGLIEEGGQLLSSDIEPRVMDAALVASLQRIEHYGMAGYGTARSFAEKLGRKKDADVLQVALNELGESNRHLTTLAERKLNFLALNLTH</sequence>
<dbReference type="AlphaFoldDB" id="A0A518G329"/>
<dbReference type="EMBL" id="CP036298">
    <property type="protein sequence ID" value="QDV23002.1"/>
    <property type="molecule type" value="Genomic_DNA"/>
</dbReference>
<evidence type="ECO:0000313" key="2">
    <source>
        <dbReference type="Proteomes" id="UP000318017"/>
    </source>
</evidence>
<name>A0A518G329_9BACT</name>
<dbReference type="InterPro" id="IPR012347">
    <property type="entry name" value="Ferritin-like"/>
</dbReference>
<dbReference type="Gene3D" id="1.20.1260.10">
    <property type="match status" value="1"/>
</dbReference>
<dbReference type="InterPro" id="IPR010287">
    <property type="entry name" value="DUF892_YciF-like"/>
</dbReference>
<dbReference type="KEGG" id="ahel:Q31a_12950"/>
<dbReference type="OrthoDB" id="9795056at2"/>
<protein>
    <submittedName>
        <fullName evidence="1">Uncharacterized protein</fullName>
    </submittedName>
</protein>